<organism evidence="2 3">
    <name type="scientific">Gossypium darwinii</name>
    <name type="common">Darwin's cotton</name>
    <name type="synonym">Gossypium barbadense var. darwinii</name>
    <dbReference type="NCBI Taxonomy" id="34276"/>
    <lineage>
        <taxon>Eukaryota</taxon>
        <taxon>Viridiplantae</taxon>
        <taxon>Streptophyta</taxon>
        <taxon>Embryophyta</taxon>
        <taxon>Tracheophyta</taxon>
        <taxon>Spermatophyta</taxon>
        <taxon>Magnoliopsida</taxon>
        <taxon>eudicotyledons</taxon>
        <taxon>Gunneridae</taxon>
        <taxon>Pentapetalae</taxon>
        <taxon>rosids</taxon>
        <taxon>malvids</taxon>
        <taxon>Malvales</taxon>
        <taxon>Malvaceae</taxon>
        <taxon>Malvoideae</taxon>
        <taxon>Gossypium</taxon>
    </lineage>
</organism>
<feature type="domain" description="Endonuclease/exonuclease/phosphatase" evidence="1">
    <location>
        <begin position="5"/>
        <end position="186"/>
    </location>
</feature>
<dbReference type="PANTHER" id="PTHR35218">
    <property type="entry name" value="RNASE H DOMAIN-CONTAINING PROTEIN"/>
    <property type="match status" value="1"/>
</dbReference>
<dbReference type="InterPro" id="IPR005135">
    <property type="entry name" value="Endo/exonuclease/phosphatase"/>
</dbReference>
<protein>
    <recommendedName>
        <fullName evidence="1">Endonuclease/exonuclease/phosphatase domain-containing protein</fullName>
    </recommendedName>
</protein>
<dbReference type="InterPro" id="IPR036691">
    <property type="entry name" value="Endo/exonu/phosph_ase_sf"/>
</dbReference>
<dbReference type="PANTHER" id="PTHR35218:SF9">
    <property type="entry name" value="ENDONUCLEASE_EXONUCLEASE_PHOSPHATASE DOMAIN-CONTAINING PROTEIN"/>
    <property type="match status" value="1"/>
</dbReference>
<dbReference type="Pfam" id="PF03372">
    <property type="entry name" value="Exo_endo_phos"/>
    <property type="match status" value="1"/>
</dbReference>
<reference evidence="2 3" key="1">
    <citation type="submission" date="2019-06" db="EMBL/GenBank/DDBJ databases">
        <title>WGS assembly of Gossypium darwinii.</title>
        <authorList>
            <person name="Chen Z.J."/>
            <person name="Sreedasyam A."/>
            <person name="Ando A."/>
            <person name="Song Q."/>
            <person name="De L."/>
            <person name="Hulse-Kemp A."/>
            <person name="Ding M."/>
            <person name="Ye W."/>
            <person name="Kirkbride R."/>
            <person name="Jenkins J."/>
            <person name="Plott C."/>
            <person name="Lovell J."/>
            <person name="Lin Y.-M."/>
            <person name="Vaughn R."/>
            <person name="Liu B."/>
            <person name="Li W."/>
            <person name="Simpson S."/>
            <person name="Scheffler B."/>
            <person name="Saski C."/>
            <person name="Grover C."/>
            <person name="Hu G."/>
            <person name="Conover J."/>
            <person name="Carlson J."/>
            <person name="Shu S."/>
            <person name="Boston L."/>
            <person name="Williams M."/>
            <person name="Peterson D."/>
            <person name="Mcgee K."/>
            <person name="Jones D."/>
            <person name="Wendel J."/>
            <person name="Stelly D."/>
            <person name="Grimwood J."/>
            <person name="Schmutz J."/>
        </authorList>
    </citation>
    <scope>NUCLEOTIDE SEQUENCE [LARGE SCALE GENOMIC DNA]</scope>
    <source>
        <strain evidence="2">1808015.09</strain>
    </source>
</reference>
<dbReference type="GO" id="GO:0003824">
    <property type="term" value="F:catalytic activity"/>
    <property type="evidence" value="ECO:0007669"/>
    <property type="project" value="InterPro"/>
</dbReference>
<sequence>MKYLCWNCRGLRSPTTIRELKQLLIANNLDIIFLCETKMNVIDFQRVQNRCRMQNGLVVSLERRSGGLVLMWKGEMNVTIQSYSKHHIDSLVKMGRNSNIRVTGYYGHANPSERNSSWDILKSVGAAVNKEWVVGSDFNAVLNDAEKDSGRRIVRAQMNDFRWFTWINNSDGDRLIKERLDRSITSVSMAEKFPFIAPSVIRQSQSDHDAILLDLYSRKPKGHPHDNKIRFRYEECWAVEEDVKSIINKAWEKDGNMCNLKNNINSIIDSPNCGDNVKRLRESQCKLDYLHAREERYWAQRSRAQWLKEGDRNTKYFYAKATGRLKKNSIKRIKDEIGNWVTDSNDIT</sequence>
<accession>A0A5D2ECV4</accession>
<proteinExistence type="predicted"/>
<evidence type="ECO:0000259" key="1">
    <source>
        <dbReference type="Pfam" id="PF03372"/>
    </source>
</evidence>
<dbReference type="AlphaFoldDB" id="A0A5D2ECV4"/>
<dbReference type="SUPFAM" id="SSF56219">
    <property type="entry name" value="DNase I-like"/>
    <property type="match status" value="1"/>
</dbReference>
<dbReference type="Proteomes" id="UP000323506">
    <property type="component" value="Chromosome A12"/>
</dbReference>
<dbReference type="Gene3D" id="3.60.10.10">
    <property type="entry name" value="Endonuclease/exonuclease/phosphatase"/>
    <property type="match status" value="1"/>
</dbReference>
<evidence type="ECO:0000313" key="2">
    <source>
        <dbReference type="EMBL" id="TYG91160.1"/>
    </source>
</evidence>
<gene>
    <name evidence="2" type="ORF">ES288_A12G240600v1</name>
</gene>
<keyword evidence="3" id="KW-1185">Reference proteome</keyword>
<dbReference type="EMBL" id="CM017699">
    <property type="protein sequence ID" value="TYG91160.1"/>
    <property type="molecule type" value="Genomic_DNA"/>
</dbReference>
<name>A0A5D2ECV4_GOSDA</name>
<evidence type="ECO:0000313" key="3">
    <source>
        <dbReference type="Proteomes" id="UP000323506"/>
    </source>
</evidence>